<protein>
    <submittedName>
        <fullName evidence="2">Uncharacterized protein</fullName>
    </submittedName>
</protein>
<name>A0A0F7ZWH8_9HYPO</name>
<evidence type="ECO:0000256" key="1">
    <source>
        <dbReference type="SAM" id="MobiDB-lite"/>
    </source>
</evidence>
<keyword evidence="3" id="KW-1185">Reference proteome</keyword>
<dbReference type="Proteomes" id="UP000054481">
    <property type="component" value="Unassembled WGS sequence"/>
</dbReference>
<dbReference type="AlphaFoldDB" id="A0A0F7ZWH8"/>
<dbReference type="OrthoDB" id="3774077at2759"/>
<feature type="compositionally biased region" description="Polar residues" evidence="1">
    <location>
        <begin position="151"/>
        <end position="170"/>
    </location>
</feature>
<sequence length="369" mass="41143">MEGESSTSVSTPQTSRVALLVNQLRNYERAPKGFMKSWQETQRAEACSTARIFLDEGEFPAWFAYFLTKNAAETQYHFHGKADCSRFITDLETECFASRKLLAAQVAAAIGPELAQKINSLYDRRIKPLQNGSMVHNSKKRRYRDDCPSPSLATPRSQTTTPNDAPQLSLNHHAPDQASPCPSVDLSYCIAENEHVLVNASLADATRLFPRDLSNSIKRNQDPTNGSNMAAAVSMTFPNAPFMEKFGCQMALEVTEDKVQHLARELFEVRLETRAGLRYVYFAGGCSKILPNPKFTLQGCRHHVILSTFGSDISNAIAASPLYQDEIRQCRDSTDCVSMVISHQAHEGALIFVSLGLWEGIQIRKKLYV</sequence>
<reference evidence="2 3" key="1">
    <citation type="journal article" date="2014" name="Genome Biol. Evol.">
        <title>Comparative genomics and transcriptomics analyses reveal divergent lifestyle features of nematode endoparasitic fungus Hirsutella minnesotensis.</title>
        <authorList>
            <person name="Lai Y."/>
            <person name="Liu K."/>
            <person name="Zhang X."/>
            <person name="Zhang X."/>
            <person name="Li K."/>
            <person name="Wang N."/>
            <person name="Shu C."/>
            <person name="Wu Y."/>
            <person name="Wang C."/>
            <person name="Bushley K.E."/>
            <person name="Xiang M."/>
            <person name="Liu X."/>
        </authorList>
    </citation>
    <scope>NUCLEOTIDE SEQUENCE [LARGE SCALE GENOMIC DNA]</scope>
    <source>
        <strain evidence="2 3">3608</strain>
    </source>
</reference>
<gene>
    <name evidence="2" type="ORF">HIM_11613</name>
</gene>
<feature type="region of interest" description="Disordered" evidence="1">
    <location>
        <begin position="133"/>
        <end position="177"/>
    </location>
</feature>
<organism evidence="2 3">
    <name type="scientific">Hirsutella minnesotensis 3608</name>
    <dbReference type="NCBI Taxonomy" id="1043627"/>
    <lineage>
        <taxon>Eukaryota</taxon>
        <taxon>Fungi</taxon>
        <taxon>Dikarya</taxon>
        <taxon>Ascomycota</taxon>
        <taxon>Pezizomycotina</taxon>
        <taxon>Sordariomycetes</taxon>
        <taxon>Hypocreomycetidae</taxon>
        <taxon>Hypocreales</taxon>
        <taxon>Ophiocordycipitaceae</taxon>
        <taxon>Hirsutella</taxon>
    </lineage>
</organism>
<accession>A0A0F7ZWH8</accession>
<proteinExistence type="predicted"/>
<dbReference type="EMBL" id="KQ030779">
    <property type="protein sequence ID" value="KJZ68997.1"/>
    <property type="molecule type" value="Genomic_DNA"/>
</dbReference>
<evidence type="ECO:0000313" key="3">
    <source>
        <dbReference type="Proteomes" id="UP000054481"/>
    </source>
</evidence>
<evidence type="ECO:0000313" key="2">
    <source>
        <dbReference type="EMBL" id="KJZ68997.1"/>
    </source>
</evidence>